<evidence type="ECO:0000256" key="2">
    <source>
        <dbReference type="ARBA" id="ARBA00022552"/>
    </source>
</evidence>
<reference evidence="10 11" key="1">
    <citation type="submission" date="2017-11" db="EMBL/GenBank/DDBJ databases">
        <title>Evolution of Phototrophy in the Chloroflexi Phylum Driven by Horizontal Gene Transfer.</title>
        <authorList>
            <person name="Ward L.M."/>
            <person name="Hemp J."/>
            <person name="Shih P.M."/>
            <person name="Mcglynn S.E."/>
            <person name="Fischer W."/>
        </authorList>
    </citation>
    <scope>NUCLEOTIDE SEQUENCE [LARGE SCALE GENOMIC DNA]</scope>
    <source>
        <strain evidence="10">JP3_13</strain>
    </source>
</reference>
<evidence type="ECO:0000256" key="3">
    <source>
        <dbReference type="ARBA" id="ARBA00022603"/>
    </source>
</evidence>
<dbReference type="PROSITE" id="PS51689">
    <property type="entry name" value="SAM_RNA_A_N6_MT"/>
    <property type="match status" value="1"/>
</dbReference>
<evidence type="ECO:0000256" key="4">
    <source>
        <dbReference type="ARBA" id="ARBA00022679"/>
    </source>
</evidence>
<feature type="binding site" evidence="7 8">
    <location>
        <position position="23"/>
    </location>
    <ligand>
        <name>S-adenosyl-L-methionine</name>
        <dbReference type="ChEBI" id="CHEBI:59789"/>
    </ligand>
</feature>
<keyword evidence="4 7" id="KW-0808">Transferase</keyword>
<dbReference type="InterPro" id="IPR020596">
    <property type="entry name" value="rRNA_Ade_Mease_Trfase_CS"/>
</dbReference>
<sequence length="279" mass="30954">MNVKHLLERMDIAPKKSLGQNFLQDSNALEKIANAAQIAPTDTVLEIGAGTGSLTIKLAQRSAQVIAIEIDERLLPILHSQLRDFPNVRLYHADILQVDLDALLGERPYLVVANLPYYITSRILRHLFEARNKAQRLILTVQQEVAERLVAKPSEMSLLSVSAQFYGKPQIVARLSPSAFYPRPEVASAVVRIDMYAAPPVDVPNEEIFFHVVSAGFSQKRKQLKNALSNGLAISPTAAADLLMRAGIDPMRRAETLTLEEWAALTRLFAAQDAHIFVQ</sequence>
<gene>
    <name evidence="7" type="primary">rsmA</name>
    <name evidence="7" type="synonym">ksgA</name>
    <name evidence="10" type="ORF">CUN49_01335</name>
</gene>
<dbReference type="FunFam" id="3.40.50.150:FF:000023">
    <property type="entry name" value="Ribosomal RNA small subunit methyltransferase A"/>
    <property type="match status" value="1"/>
</dbReference>
<organism evidence="10 11">
    <name type="scientific">Candidatus Thermofonsia Clade 1 bacterium</name>
    <dbReference type="NCBI Taxonomy" id="2364210"/>
    <lineage>
        <taxon>Bacteria</taxon>
        <taxon>Bacillati</taxon>
        <taxon>Chloroflexota</taxon>
        <taxon>Candidatus Thermofontia</taxon>
        <taxon>Candidatus Thermofonsia Clade 1</taxon>
    </lineage>
</organism>
<dbReference type="GO" id="GO:0052908">
    <property type="term" value="F:16S rRNA (adenine(1518)-N(6)/adenine(1519)-N(6))-dimethyltransferase activity"/>
    <property type="evidence" value="ECO:0007669"/>
    <property type="project" value="UniProtKB-EC"/>
</dbReference>
<dbReference type="NCBIfam" id="TIGR00755">
    <property type="entry name" value="ksgA"/>
    <property type="match status" value="1"/>
</dbReference>
<dbReference type="Pfam" id="PF00398">
    <property type="entry name" value="RrnaAD"/>
    <property type="match status" value="1"/>
</dbReference>
<evidence type="ECO:0000256" key="6">
    <source>
        <dbReference type="ARBA" id="ARBA00022884"/>
    </source>
</evidence>
<dbReference type="HAMAP" id="MF_00607">
    <property type="entry name" value="16SrRNA_methyltr_A"/>
    <property type="match status" value="1"/>
</dbReference>
<comment type="function">
    <text evidence="7">Specifically dimethylates two adjacent adenosines (A1518 and A1519) in the loop of a conserved hairpin near the 3'-end of 16S rRNA in the 30S particle. May play a critical role in biogenesis of 30S subunits.</text>
</comment>
<dbReference type="SMART" id="SM00650">
    <property type="entry name" value="rADc"/>
    <property type="match status" value="1"/>
</dbReference>
<evidence type="ECO:0000259" key="9">
    <source>
        <dbReference type="SMART" id="SM00650"/>
    </source>
</evidence>
<feature type="binding site" evidence="7 8">
    <location>
        <position position="69"/>
    </location>
    <ligand>
        <name>S-adenosyl-L-methionine</name>
        <dbReference type="ChEBI" id="CHEBI:59789"/>
    </ligand>
</feature>
<evidence type="ECO:0000313" key="11">
    <source>
        <dbReference type="Proteomes" id="UP000229681"/>
    </source>
</evidence>
<feature type="binding site" evidence="7 8">
    <location>
        <position position="48"/>
    </location>
    <ligand>
        <name>S-adenosyl-L-methionine</name>
        <dbReference type="ChEBI" id="CHEBI:59789"/>
    </ligand>
</feature>
<keyword evidence="1 7" id="KW-0963">Cytoplasm</keyword>
<dbReference type="SUPFAM" id="SSF53335">
    <property type="entry name" value="S-adenosyl-L-methionine-dependent methyltransferases"/>
    <property type="match status" value="1"/>
</dbReference>
<evidence type="ECO:0000256" key="5">
    <source>
        <dbReference type="ARBA" id="ARBA00022691"/>
    </source>
</evidence>
<comment type="catalytic activity">
    <reaction evidence="7">
        <text>adenosine(1518)/adenosine(1519) in 16S rRNA + 4 S-adenosyl-L-methionine = N(6)-dimethyladenosine(1518)/N(6)-dimethyladenosine(1519) in 16S rRNA + 4 S-adenosyl-L-homocysteine + 4 H(+)</text>
        <dbReference type="Rhea" id="RHEA:19609"/>
        <dbReference type="Rhea" id="RHEA-COMP:10232"/>
        <dbReference type="Rhea" id="RHEA-COMP:10233"/>
        <dbReference type="ChEBI" id="CHEBI:15378"/>
        <dbReference type="ChEBI" id="CHEBI:57856"/>
        <dbReference type="ChEBI" id="CHEBI:59789"/>
        <dbReference type="ChEBI" id="CHEBI:74411"/>
        <dbReference type="ChEBI" id="CHEBI:74493"/>
        <dbReference type="EC" id="2.1.1.182"/>
    </reaction>
</comment>
<dbReference type="PANTHER" id="PTHR11727">
    <property type="entry name" value="DIMETHYLADENOSINE TRANSFERASE"/>
    <property type="match status" value="1"/>
</dbReference>
<evidence type="ECO:0000256" key="1">
    <source>
        <dbReference type="ARBA" id="ARBA00022490"/>
    </source>
</evidence>
<dbReference type="GO" id="GO:0003723">
    <property type="term" value="F:RNA binding"/>
    <property type="evidence" value="ECO:0007669"/>
    <property type="project" value="UniProtKB-UniRule"/>
</dbReference>
<feature type="domain" description="Ribosomal RNA adenine methylase transferase N-terminal" evidence="9">
    <location>
        <begin position="28"/>
        <end position="197"/>
    </location>
</feature>
<proteinExistence type="inferred from homology"/>
<feature type="binding site" evidence="7 8">
    <location>
        <position position="94"/>
    </location>
    <ligand>
        <name>S-adenosyl-L-methionine</name>
        <dbReference type="ChEBI" id="CHEBI:59789"/>
    </ligand>
</feature>
<keyword evidence="2 7" id="KW-0698">rRNA processing</keyword>
<dbReference type="GO" id="GO:0005829">
    <property type="term" value="C:cytosol"/>
    <property type="evidence" value="ECO:0007669"/>
    <property type="project" value="TreeGrafter"/>
</dbReference>
<keyword evidence="3 7" id="KW-0489">Methyltransferase</keyword>
<dbReference type="PANTHER" id="PTHR11727:SF7">
    <property type="entry name" value="DIMETHYLADENOSINE TRANSFERASE-RELATED"/>
    <property type="match status" value="1"/>
</dbReference>
<evidence type="ECO:0000313" key="10">
    <source>
        <dbReference type="EMBL" id="PJF37232.1"/>
    </source>
</evidence>
<dbReference type="Proteomes" id="UP000229681">
    <property type="component" value="Unassembled WGS sequence"/>
</dbReference>
<feature type="binding site" evidence="7 8">
    <location>
        <position position="114"/>
    </location>
    <ligand>
        <name>S-adenosyl-L-methionine</name>
        <dbReference type="ChEBI" id="CHEBI:59789"/>
    </ligand>
</feature>
<feature type="binding site" evidence="7 8">
    <location>
        <position position="21"/>
    </location>
    <ligand>
        <name>S-adenosyl-L-methionine</name>
        <dbReference type="ChEBI" id="CHEBI:59789"/>
    </ligand>
</feature>
<dbReference type="Gene3D" id="1.10.8.100">
    <property type="entry name" value="Ribosomal RNA adenine dimethylase-like, domain 2"/>
    <property type="match status" value="1"/>
</dbReference>
<comment type="similarity">
    <text evidence="7">Belongs to the class I-like SAM-binding methyltransferase superfamily. rRNA adenine N(6)-methyltransferase family. RsmA subfamily.</text>
</comment>
<dbReference type="EC" id="2.1.1.182" evidence="7"/>
<comment type="caution">
    <text evidence="10">The sequence shown here is derived from an EMBL/GenBank/DDBJ whole genome shotgun (WGS) entry which is preliminary data.</text>
</comment>
<dbReference type="InterPro" id="IPR023165">
    <property type="entry name" value="rRNA_Ade_diMease-like_C"/>
</dbReference>
<dbReference type="PROSITE" id="PS01131">
    <property type="entry name" value="RRNA_A_DIMETH"/>
    <property type="match status" value="1"/>
</dbReference>
<name>A0A2M8PI51_9CHLR</name>
<dbReference type="InterPro" id="IPR029063">
    <property type="entry name" value="SAM-dependent_MTases_sf"/>
</dbReference>
<dbReference type="EMBL" id="PGTM01000009">
    <property type="protein sequence ID" value="PJF37232.1"/>
    <property type="molecule type" value="Genomic_DNA"/>
</dbReference>
<dbReference type="AlphaFoldDB" id="A0A2M8PI51"/>
<evidence type="ECO:0000256" key="7">
    <source>
        <dbReference type="HAMAP-Rule" id="MF_00607"/>
    </source>
</evidence>
<accession>A0A2M8PI51</accession>
<comment type="subcellular location">
    <subcellularLocation>
        <location evidence="7">Cytoplasm</location>
    </subcellularLocation>
</comment>
<keyword evidence="6 7" id="KW-0694">RNA-binding</keyword>
<protein>
    <recommendedName>
        <fullName evidence="7">Ribosomal RNA small subunit methyltransferase A</fullName>
        <ecNumber evidence="7">2.1.1.182</ecNumber>
    </recommendedName>
    <alternativeName>
        <fullName evidence="7">16S rRNA (adenine(1518)-N(6)/adenine(1519)-N(6))-dimethyltransferase</fullName>
    </alternativeName>
    <alternativeName>
        <fullName evidence="7">16S rRNA dimethyladenosine transferase</fullName>
    </alternativeName>
    <alternativeName>
        <fullName evidence="7">16S rRNA dimethylase</fullName>
    </alternativeName>
    <alternativeName>
        <fullName evidence="7">S-adenosylmethionine-6-N', N'-adenosyl(rRNA) dimethyltransferase</fullName>
    </alternativeName>
</protein>
<dbReference type="InterPro" id="IPR001737">
    <property type="entry name" value="KsgA/Erm"/>
</dbReference>
<keyword evidence="5 7" id="KW-0949">S-adenosyl-L-methionine</keyword>
<dbReference type="Gene3D" id="3.40.50.150">
    <property type="entry name" value="Vaccinia Virus protein VP39"/>
    <property type="match status" value="1"/>
</dbReference>
<dbReference type="InterPro" id="IPR011530">
    <property type="entry name" value="rRNA_adenine_dimethylase"/>
</dbReference>
<evidence type="ECO:0000256" key="8">
    <source>
        <dbReference type="PROSITE-ProRule" id="PRU01026"/>
    </source>
</evidence>
<dbReference type="InterPro" id="IPR020598">
    <property type="entry name" value="rRNA_Ade_methylase_Trfase_N"/>
</dbReference>
<dbReference type="CDD" id="cd02440">
    <property type="entry name" value="AdoMet_MTases"/>
    <property type="match status" value="1"/>
</dbReference>